<organism evidence="6">
    <name type="scientific">OCS116 cluster bacterium</name>
    <dbReference type="NCBI Taxonomy" id="2030921"/>
    <lineage>
        <taxon>Bacteria</taxon>
        <taxon>Pseudomonadati</taxon>
        <taxon>Pseudomonadota</taxon>
        <taxon>Alphaproteobacteria</taxon>
        <taxon>OCS116 cluster</taxon>
    </lineage>
</organism>
<evidence type="ECO:0000256" key="3">
    <source>
        <dbReference type="ARBA" id="ARBA00022840"/>
    </source>
</evidence>
<evidence type="ECO:0000259" key="5">
    <source>
        <dbReference type="PROSITE" id="PS51193"/>
    </source>
</evidence>
<feature type="domain" description="Helicase ATP-binding" evidence="5">
    <location>
        <begin position="230"/>
        <end position="537"/>
    </location>
</feature>
<dbReference type="EMBL" id="NVUS01000008">
    <property type="protein sequence ID" value="PCJ01283.1"/>
    <property type="molecule type" value="Genomic_DNA"/>
</dbReference>
<proteinExistence type="inferred from homology"/>
<dbReference type="GO" id="GO:0016818">
    <property type="term" value="F:hydrolase activity, acting on acid anhydrides, in phosphorus-containing anhydrides"/>
    <property type="evidence" value="ECO:0007669"/>
    <property type="project" value="InterPro"/>
</dbReference>
<dbReference type="SMART" id="SM00491">
    <property type="entry name" value="HELICc2"/>
    <property type="match status" value="1"/>
</dbReference>
<reference key="1">
    <citation type="submission" date="2017-08" db="EMBL/GenBank/DDBJ databases">
        <title>A dynamic microbial community with high functional redundancy inhabits the cold, oxic subseafloor aquifer.</title>
        <authorList>
            <person name="Tully B.J."/>
            <person name="Wheat C.G."/>
            <person name="Glazer B.T."/>
            <person name="Huber J.A."/>
        </authorList>
    </citation>
    <scope>NUCLEOTIDE SEQUENCE [LARGE SCALE GENOMIC DNA]</scope>
</reference>
<reference evidence="6" key="2">
    <citation type="journal article" date="2018" name="ISME J.">
        <title>A dynamic microbial community with high functional redundancy inhabits the cold, oxic subseafloor aquifer.</title>
        <authorList>
            <person name="Tully B.J."/>
            <person name="Wheat C.G."/>
            <person name="Glazer B.T."/>
            <person name="Huber J.A."/>
        </authorList>
    </citation>
    <scope>NUCLEOTIDE SEQUENCE</scope>
    <source>
        <strain evidence="6">NORP83</strain>
    </source>
</reference>
<evidence type="ECO:0000313" key="6">
    <source>
        <dbReference type="EMBL" id="PCJ01283.1"/>
    </source>
</evidence>
<name>A0A2A4Z2L4_9PROT</name>
<keyword evidence="2" id="KW-0378">Hydrolase</keyword>
<dbReference type="GO" id="GO:0003678">
    <property type="term" value="F:DNA helicase activity"/>
    <property type="evidence" value="ECO:0007669"/>
    <property type="project" value="TreeGrafter"/>
</dbReference>
<dbReference type="GO" id="GO:0003676">
    <property type="term" value="F:nucleic acid binding"/>
    <property type="evidence" value="ECO:0007669"/>
    <property type="project" value="InterPro"/>
</dbReference>
<dbReference type="GO" id="GO:0005524">
    <property type="term" value="F:ATP binding"/>
    <property type="evidence" value="ECO:0007669"/>
    <property type="project" value="UniProtKB-KW"/>
</dbReference>
<protein>
    <submittedName>
        <fullName evidence="6">Helicase</fullName>
    </submittedName>
</protein>
<comment type="similarity">
    <text evidence="4">Belongs to the helicase family. DinG subfamily.</text>
</comment>
<dbReference type="Pfam" id="PF13307">
    <property type="entry name" value="Helicase_C_2"/>
    <property type="match status" value="1"/>
</dbReference>
<keyword evidence="3" id="KW-0067">ATP-binding</keyword>
<comment type="caution">
    <text evidence="6">The sequence shown here is derived from an EMBL/GenBank/DDBJ whole genome shotgun (WGS) entry which is preliminary data.</text>
</comment>
<dbReference type="SUPFAM" id="SSF52540">
    <property type="entry name" value="P-loop containing nucleoside triphosphate hydrolases"/>
    <property type="match status" value="2"/>
</dbReference>
<dbReference type="InterPro" id="IPR014013">
    <property type="entry name" value="Helic_SF1/SF2_ATP-bd_DinG/Rad3"/>
</dbReference>
<accession>A0A2A4Z2L4</accession>
<dbReference type="Gene3D" id="3.40.50.300">
    <property type="entry name" value="P-loop containing nucleotide triphosphate hydrolases"/>
    <property type="match status" value="2"/>
</dbReference>
<dbReference type="PROSITE" id="PS51193">
    <property type="entry name" value="HELICASE_ATP_BIND_2"/>
    <property type="match status" value="1"/>
</dbReference>
<evidence type="ECO:0000256" key="2">
    <source>
        <dbReference type="ARBA" id="ARBA00022801"/>
    </source>
</evidence>
<sequence length="994" mass="110329">MPQSQPVNSPPTDEAKPSLANCPILLNDGIKALLIDEDGSIENLDAFAALTRLKTKPHLVVHSVFTIDRLARFSSRNGNGLFTAAINVAHFDVLELFAFIHPTVFVRPSIGGLLDAMGIENPESLEEQAIKLHEVVGIMLNSCSPQQINKAGIRDPRQARQLAQAMHLAGWVWGAPILEQMGAEIFDRPDVAHDSTGVNIWARLPNWEEFAPRPPAGSLEVTAKEAQDLLAKFTGKGAEIREGQQKYAAEASKAFNARASDQHPHIVLGEAGTGIGKTFGYLAPALAWARKNDGRVQISTYTKALQRQIDQQLINLYPNIQSKQASTVIRKGRENYMCLLNFEEWAGKAIHQKGAQAVVAGLLARWGMTTLDGDMVGGDLPSWLLPLLTHRAQDGANRLSVNLTDTRGECIHGACPHYGKCYIEKSKRRANRAELVISNHALVMHNLAYDGFMKQHNSAKPELVQMVDGEEVEPQRPRIVFDEGHHLFDAADSCFAAHLTGLEMAELRRWLRGAETGTSGGRTRGLKSRLEELIYDDDSGMEALSDVLHNAMKLPAPRWNARLSENLTEGPAEAFLGVLRGQVYARAKANHSYDLEVDCYPLIDGVLEAADNLRDALTAIVMPLKALCNRLSRKLVDEAENLEPAQKAKLEAAITGIERRSIMQIPMWIEMLKQLEVSAKVIEVVGQYHPDFVDWFHIHRRFGKDFDVGMYRHYIDPSKPLAKYILSETDGALITSATLRDHVDDLTAIDNGIVKIGADDHDLLDWRSAESRTGASHLPMPAYRFSCDSPFDYAKNTDIIIIQDINRDNPEQVAAAMQALFIAAGGGGLGLFTAISRLRQTYDKLILPMSEQNIQLYAQHVDPLDIGTLIDMFRANKNSCLLGTDAVRDGVDVPGASLRLLVYDRVPWLRPSILERARKAEFGGNQYADMMTRFKLKQAFGRLIRRADDKGVFVMLDKRMPTRLQTAFPKDVTVHKIGLKEAVRLIAIKLDQNK</sequence>
<dbReference type="InterPro" id="IPR045028">
    <property type="entry name" value="DinG/Rad3-like"/>
</dbReference>
<keyword evidence="1" id="KW-0547">Nucleotide-binding</keyword>
<dbReference type="InterPro" id="IPR006555">
    <property type="entry name" value="ATP-dep_Helicase_C"/>
</dbReference>
<dbReference type="PANTHER" id="PTHR11472:SF34">
    <property type="entry name" value="REGULATOR OF TELOMERE ELONGATION HELICASE 1"/>
    <property type="match status" value="1"/>
</dbReference>
<keyword evidence="6" id="KW-0347">Helicase</keyword>
<gene>
    <name evidence="6" type="ORF">COB13_07965</name>
</gene>
<dbReference type="GO" id="GO:0006139">
    <property type="term" value="P:nucleobase-containing compound metabolic process"/>
    <property type="evidence" value="ECO:0007669"/>
    <property type="project" value="InterPro"/>
</dbReference>
<evidence type="ECO:0000256" key="4">
    <source>
        <dbReference type="ARBA" id="ARBA00038058"/>
    </source>
</evidence>
<dbReference type="AlphaFoldDB" id="A0A2A4Z2L4"/>
<dbReference type="PANTHER" id="PTHR11472">
    <property type="entry name" value="DNA REPAIR DEAD HELICASE RAD3/XP-D SUBFAMILY MEMBER"/>
    <property type="match status" value="1"/>
</dbReference>
<dbReference type="InterPro" id="IPR027417">
    <property type="entry name" value="P-loop_NTPase"/>
</dbReference>
<evidence type="ECO:0000256" key="1">
    <source>
        <dbReference type="ARBA" id="ARBA00022741"/>
    </source>
</evidence>